<evidence type="ECO:0000313" key="1">
    <source>
        <dbReference type="EMBL" id="KTT24789.1"/>
    </source>
</evidence>
<accession>A0A147H4A4</accession>
<organism evidence="1 2">
    <name type="scientific">Pseudacidovorax intermedius</name>
    <dbReference type="NCBI Taxonomy" id="433924"/>
    <lineage>
        <taxon>Bacteria</taxon>
        <taxon>Pseudomonadati</taxon>
        <taxon>Pseudomonadota</taxon>
        <taxon>Betaproteobacteria</taxon>
        <taxon>Burkholderiales</taxon>
        <taxon>Comamonadaceae</taxon>
        <taxon>Pseudacidovorax</taxon>
    </lineage>
</organism>
<dbReference type="SUPFAM" id="SSF159245">
    <property type="entry name" value="AttH-like"/>
    <property type="match status" value="1"/>
</dbReference>
<dbReference type="Proteomes" id="UP000072741">
    <property type="component" value="Unassembled WGS sequence"/>
</dbReference>
<dbReference type="OrthoDB" id="333076at2"/>
<gene>
    <name evidence="1" type="ORF">NS331_05640</name>
</gene>
<comment type="caution">
    <text evidence="1">The sequence shown here is derived from an EMBL/GenBank/DDBJ whole genome shotgun (WGS) entry which is preliminary data.</text>
</comment>
<proteinExistence type="predicted"/>
<reference evidence="1 2" key="1">
    <citation type="journal article" date="2016" name="Front. Microbiol.">
        <title>Genomic Resource of Rice Seed Associated Bacteria.</title>
        <authorList>
            <person name="Midha S."/>
            <person name="Bansal K."/>
            <person name="Sharma S."/>
            <person name="Kumar N."/>
            <person name="Patil P.P."/>
            <person name="Chaudhry V."/>
            <person name="Patil P.B."/>
        </authorList>
    </citation>
    <scope>NUCLEOTIDE SEQUENCE [LARGE SCALE GENOMIC DNA]</scope>
    <source>
        <strain evidence="1 2">NS331</strain>
    </source>
</reference>
<sequence>MITPQDDFFGHQTAAPLHEPAADDSGMTVFTERFWYTGQVVPGGRLAFNVGMGRYPGRGIVDGYAGVSMDGRQFDYQVSRHAGDRPLDPEAGALRIEVQAGFDRHRLVVAPNASGVAMDLLFHGRMVPNEEGRELIRKDGVLYSDVNRFVQLGRYEGWIEFDGRRHAVDADTCWGARDRSWGRRLELRTEAGDAAPSRFPPMFYAFACLQFEDEALHFFLKEKAPGQVRFLGGSRSGRRGQGGAPVPIVGVTHALDWDASAPSQVVTGGRLTLAFADGSTRALSLRALPGRYFLKGGLYGGLDGWNHGDDKGPLHAGARRWDFADPADRALLRSLADQVLEIRDGARIGYGALQCGLSPGYGRYDEVAHLPPM</sequence>
<evidence type="ECO:0000313" key="2">
    <source>
        <dbReference type="Proteomes" id="UP000072741"/>
    </source>
</evidence>
<name>A0A147H4A4_9BURK</name>
<dbReference type="EMBL" id="LDSL01000038">
    <property type="protein sequence ID" value="KTT24789.1"/>
    <property type="molecule type" value="Genomic_DNA"/>
</dbReference>
<dbReference type="AlphaFoldDB" id="A0A147H4A4"/>
<dbReference type="RefSeq" id="WP_058641026.1">
    <property type="nucleotide sequence ID" value="NZ_LDSL01000038.1"/>
</dbReference>
<protein>
    <submittedName>
        <fullName evidence="1">Uncharacterized protein</fullName>
    </submittedName>
</protein>
<keyword evidence="2" id="KW-1185">Reference proteome</keyword>